<feature type="domain" description="Metallo-beta-lactamase" evidence="1">
    <location>
        <begin position="38"/>
        <end position="247"/>
    </location>
</feature>
<dbReference type="InterPro" id="IPR050662">
    <property type="entry name" value="Sec-metab_biosynth-thioest"/>
</dbReference>
<dbReference type="Pfam" id="PF00753">
    <property type="entry name" value="Lactamase_B"/>
    <property type="match status" value="1"/>
</dbReference>
<proteinExistence type="predicted"/>
<keyword evidence="3" id="KW-1185">Reference proteome</keyword>
<organism evidence="2 3">
    <name type="scientific">Amycolatopsis camponoti</name>
    <dbReference type="NCBI Taxonomy" id="2606593"/>
    <lineage>
        <taxon>Bacteria</taxon>
        <taxon>Bacillati</taxon>
        <taxon>Actinomycetota</taxon>
        <taxon>Actinomycetes</taxon>
        <taxon>Pseudonocardiales</taxon>
        <taxon>Pseudonocardiaceae</taxon>
        <taxon>Amycolatopsis</taxon>
    </lineage>
</organism>
<evidence type="ECO:0000259" key="1">
    <source>
        <dbReference type="SMART" id="SM00849"/>
    </source>
</evidence>
<dbReference type="Gene3D" id="3.60.15.10">
    <property type="entry name" value="Ribonuclease Z/Hydroxyacylglutathione hydrolase-like"/>
    <property type="match status" value="1"/>
</dbReference>
<dbReference type="SUPFAM" id="SSF56281">
    <property type="entry name" value="Metallo-hydrolase/oxidoreductase"/>
    <property type="match status" value="1"/>
</dbReference>
<dbReference type="PANTHER" id="PTHR23131:SF4">
    <property type="entry name" value="METALLO-BETA-LACTAMASE SUPERFAMILY POTEIN"/>
    <property type="match status" value="1"/>
</dbReference>
<dbReference type="InterPro" id="IPR001279">
    <property type="entry name" value="Metallo-B-lactamas"/>
</dbReference>
<evidence type="ECO:0000313" key="2">
    <source>
        <dbReference type="EMBL" id="VVJ22143.1"/>
    </source>
</evidence>
<dbReference type="Proteomes" id="UP000399805">
    <property type="component" value="Unassembled WGS sequence"/>
</dbReference>
<protein>
    <recommendedName>
        <fullName evidence="1">Metallo-beta-lactamase domain-containing protein</fullName>
    </recommendedName>
</protein>
<dbReference type="PANTHER" id="PTHR23131">
    <property type="entry name" value="ENDORIBONUCLEASE LACTB2"/>
    <property type="match status" value="1"/>
</dbReference>
<accession>A0A6I8LZZ0</accession>
<dbReference type="SMART" id="SM00849">
    <property type="entry name" value="Lactamase_B"/>
    <property type="match status" value="1"/>
</dbReference>
<dbReference type="InterPro" id="IPR036866">
    <property type="entry name" value="RibonucZ/Hydroxyglut_hydro"/>
</dbReference>
<evidence type="ECO:0000313" key="3">
    <source>
        <dbReference type="Proteomes" id="UP000399805"/>
    </source>
</evidence>
<sequence length="341" mass="37104">MPANAIDQPDDWTTPGAHAVAPGIHRIPLPLPIAGLSTVNAYVLEGPDGLVLIDPGWASPANEHAVTAALAELGHRLGDVRTCLATHHHWDHYTQAFAWREPLGVRLLIGENERFSIDGFDTTNPFPNHPELLARCGADELAERVLAIDMSGAETPYGPPDGWLRDGDRIPLAAGELEAIATPGHTRGHVVYAHSPAGVLFAGDHVLPRITPSLGFEVAPEPTPLRSYISSLKLLLGRPDQVLLPAHGAVGPSTHARVRELLDHHRERLDEVNELLVAGATTAYEVARRLPWTRHRRQLDALQLEHQLSAVMEIEAHLDVLAHLGRVTLEETPAARRYNAA</sequence>
<dbReference type="RefSeq" id="WP_155546938.1">
    <property type="nucleotide sequence ID" value="NZ_CABVGP010000002.1"/>
</dbReference>
<reference evidence="2 3" key="1">
    <citation type="submission" date="2019-09" db="EMBL/GenBank/DDBJ databases">
        <authorList>
            <person name="Leyn A S."/>
        </authorList>
    </citation>
    <scope>NUCLEOTIDE SEQUENCE [LARGE SCALE GENOMIC DNA]</scope>
    <source>
        <strain evidence="2">AA231_1</strain>
    </source>
</reference>
<dbReference type="AlphaFoldDB" id="A0A6I8LZZ0"/>
<gene>
    <name evidence="2" type="ORF">AA23TX_07154</name>
</gene>
<name>A0A6I8LZZ0_9PSEU</name>
<dbReference type="EMBL" id="CABVGP010000002">
    <property type="protein sequence ID" value="VVJ22143.1"/>
    <property type="molecule type" value="Genomic_DNA"/>
</dbReference>